<reference evidence="3 4" key="1">
    <citation type="submission" date="2019-07" db="EMBL/GenBank/DDBJ databases">
        <title>Draft genome assembly of a fouling barnacle, Amphibalanus amphitrite (Darwin, 1854): The first reference genome for Thecostraca.</title>
        <authorList>
            <person name="Kim W."/>
        </authorList>
    </citation>
    <scope>NUCLEOTIDE SEQUENCE [LARGE SCALE GENOMIC DNA]</scope>
    <source>
        <strain evidence="3">SNU_AA5</strain>
        <tissue evidence="3">Soma without cirri and trophi</tissue>
    </source>
</reference>
<dbReference type="AlphaFoldDB" id="A0A6A4X8R3"/>
<keyword evidence="4" id="KW-1185">Reference proteome</keyword>
<proteinExistence type="predicted"/>
<name>A0A6A4X8R3_AMPAM</name>
<evidence type="ECO:0000313" key="3">
    <source>
        <dbReference type="EMBL" id="KAF0313889.1"/>
    </source>
</evidence>
<sequence length="96" mass="9673">MKRTLGSAQLMLLLLLPAVTLANTLADTMRSTLGGGGGGDTRRLGGGGGGGGWAAAEAAIHLRGRRSALLLLGTENRVRAVAGPRAQRRVEASAAV</sequence>
<comment type="caution">
    <text evidence="3">The sequence shown here is derived from an EMBL/GenBank/DDBJ whole genome shotgun (WGS) entry which is preliminary data.</text>
</comment>
<feature type="chain" id="PRO_5025623738" description="Secreted protein" evidence="2">
    <location>
        <begin position="23"/>
        <end position="96"/>
    </location>
</feature>
<gene>
    <name evidence="3" type="ORF">FJT64_015566</name>
</gene>
<keyword evidence="2" id="KW-0732">Signal</keyword>
<evidence type="ECO:0000256" key="2">
    <source>
        <dbReference type="SAM" id="SignalP"/>
    </source>
</evidence>
<evidence type="ECO:0000313" key="4">
    <source>
        <dbReference type="Proteomes" id="UP000440578"/>
    </source>
</evidence>
<protein>
    <recommendedName>
        <fullName evidence="5">Secreted protein</fullName>
    </recommendedName>
</protein>
<evidence type="ECO:0008006" key="5">
    <source>
        <dbReference type="Google" id="ProtNLM"/>
    </source>
</evidence>
<evidence type="ECO:0000256" key="1">
    <source>
        <dbReference type="SAM" id="MobiDB-lite"/>
    </source>
</evidence>
<organism evidence="3 4">
    <name type="scientific">Amphibalanus amphitrite</name>
    <name type="common">Striped barnacle</name>
    <name type="synonym">Balanus amphitrite</name>
    <dbReference type="NCBI Taxonomy" id="1232801"/>
    <lineage>
        <taxon>Eukaryota</taxon>
        <taxon>Metazoa</taxon>
        <taxon>Ecdysozoa</taxon>
        <taxon>Arthropoda</taxon>
        <taxon>Crustacea</taxon>
        <taxon>Multicrustacea</taxon>
        <taxon>Cirripedia</taxon>
        <taxon>Thoracica</taxon>
        <taxon>Thoracicalcarea</taxon>
        <taxon>Balanomorpha</taxon>
        <taxon>Balanoidea</taxon>
        <taxon>Balanidae</taxon>
        <taxon>Amphibalaninae</taxon>
        <taxon>Amphibalanus</taxon>
    </lineage>
</organism>
<feature type="region of interest" description="Disordered" evidence="1">
    <location>
        <begin position="30"/>
        <end position="53"/>
    </location>
</feature>
<feature type="compositionally biased region" description="Gly residues" evidence="1">
    <location>
        <begin position="33"/>
        <end position="53"/>
    </location>
</feature>
<dbReference type="Proteomes" id="UP000440578">
    <property type="component" value="Unassembled WGS sequence"/>
</dbReference>
<feature type="signal peptide" evidence="2">
    <location>
        <begin position="1"/>
        <end position="22"/>
    </location>
</feature>
<dbReference type="EMBL" id="VIIS01000065">
    <property type="protein sequence ID" value="KAF0313889.1"/>
    <property type="molecule type" value="Genomic_DNA"/>
</dbReference>
<accession>A0A6A4X8R3</accession>